<keyword evidence="2" id="KW-0328">Glycosyltransferase</keyword>
<organism evidence="6 7">
    <name type="scientific">Pelobacter propionicus (strain DSM 2379 / NBRC 103807 / OttBd1)</name>
    <dbReference type="NCBI Taxonomy" id="338966"/>
    <lineage>
        <taxon>Bacteria</taxon>
        <taxon>Pseudomonadati</taxon>
        <taxon>Thermodesulfobacteriota</taxon>
        <taxon>Desulfuromonadia</taxon>
        <taxon>Desulfuromonadales</taxon>
        <taxon>Desulfuromonadaceae</taxon>
        <taxon>Pelobacter</taxon>
    </lineage>
</organism>
<gene>
    <name evidence="6" type="ordered locus">Ppro_2102</name>
</gene>
<reference evidence="6 7" key="1">
    <citation type="submission" date="2006-10" db="EMBL/GenBank/DDBJ databases">
        <title>Complete sequence of chromosome of Pelobacter propionicus DSM 2379.</title>
        <authorList>
            <consortium name="US DOE Joint Genome Institute"/>
            <person name="Copeland A."/>
            <person name="Lucas S."/>
            <person name="Lapidus A."/>
            <person name="Barry K."/>
            <person name="Detter J.C."/>
            <person name="Glavina del Rio T."/>
            <person name="Hammon N."/>
            <person name="Israni S."/>
            <person name="Dalin E."/>
            <person name="Tice H."/>
            <person name="Pitluck S."/>
            <person name="Saunders E."/>
            <person name="Brettin T."/>
            <person name="Bruce D."/>
            <person name="Han C."/>
            <person name="Tapia R."/>
            <person name="Schmutz J."/>
            <person name="Larimer F."/>
            <person name="Land M."/>
            <person name="Hauser L."/>
            <person name="Kyrpides N."/>
            <person name="Kim E."/>
            <person name="Lovley D."/>
            <person name="Richardson P."/>
        </authorList>
    </citation>
    <scope>NUCLEOTIDE SEQUENCE [LARGE SCALE GENOMIC DNA]</scope>
    <source>
        <strain evidence="7">DSM 2379 / NBRC 103807 / OttBd1</strain>
    </source>
</reference>
<evidence type="ECO:0000313" key="6">
    <source>
        <dbReference type="EMBL" id="ABK99710.1"/>
    </source>
</evidence>
<keyword evidence="4" id="KW-0472">Membrane</keyword>
<evidence type="ECO:0000256" key="3">
    <source>
        <dbReference type="ARBA" id="ARBA00022679"/>
    </source>
</evidence>
<dbReference type="eggNOG" id="COG1216">
    <property type="taxonomic scope" value="Bacteria"/>
</dbReference>
<keyword evidence="4" id="KW-1133">Transmembrane helix</keyword>
<sequence>MNCQLNPDNIRSLDLLPSVGIVIVSWNKKVDLLKLLDQIESLNYSAAAVVVVDNASDDGSADEVKSRHPKVTLIVNETNLGGTGGFNTGLDYCRVQGFDYMWLLDNDARITPDALIHLVRVAEGDPTIGVVGSKILNAEEPAYIVKLGATIDWPRGLVRSKSQNVRNFESASELNDVDYVPFCSALIRRSCFQATGRLDERFFLYWDDTDYCLRSKRHGYKTVVATNSIVYHPSFTEKSRDYSYYLIRNTFLFFAKHVKPIPQILSFINILNRFIKNLLFARLIGDAKGASVLFRGLTDFVCLRFGKYVPGASPYTEDFLQSLLSNNDLKGSSYLITFEGSADAMKLAFELLPKNTKQRITILIPYSRSDLYSDYHANIMILDDRVNNLFLEYIRVFLKIVTERFDTVVTTHRSMSPFAFAASRTYFFDFSSRAFRKVPISRGKLPLLILSILSSYLVTVIILPFFWGVGVFLFRQQCNVPITSVDRKF</sequence>
<dbReference type="InterPro" id="IPR029044">
    <property type="entry name" value="Nucleotide-diphossugar_trans"/>
</dbReference>
<dbReference type="CDD" id="cd04186">
    <property type="entry name" value="GT_2_like_c"/>
    <property type="match status" value="1"/>
</dbReference>
<dbReference type="CAZy" id="GT2">
    <property type="family name" value="Glycosyltransferase Family 2"/>
</dbReference>
<evidence type="ECO:0000313" key="7">
    <source>
        <dbReference type="Proteomes" id="UP000006732"/>
    </source>
</evidence>
<comment type="similarity">
    <text evidence="1">Belongs to the glycosyltransferase 2 family.</text>
</comment>
<evidence type="ECO:0000259" key="5">
    <source>
        <dbReference type="Pfam" id="PF00535"/>
    </source>
</evidence>
<evidence type="ECO:0000256" key="4">
    <source>
        <dbReference type="SAM" id="Phobius"/>
    </source>
</evidence>
<name>A1AQU0_PELPD</name>
<keyword evidence="4" id="KW-0812">Transmembrane</keyword>
<evidence type="ECO:0000256" key="2">
    <source>
        <dbReference type="ARBA" id="ARBA00022676"/>
    </source>
</evidence>
<dbReference type="Proteomes" id="UP000006732">
    <property type="component" value="Chromosome"/>
</dbReference>
<protein>
    <submittedName>
        <fullName evidence="6">Glycosyl transferase, family 2</fullName>
    </submittedName>
</protein>
<dbReference type="OrthoDB" id="9771846at2"/>
<proteinExistence type="inferred from homology"/>
<dbReference type="SUPFAM" id="SSF53448">
    <property type="entry name" value="Nucleotide-diphospho-sugar transferases"/>
    <property type="match status" value="1"/>
</dbReference>
<feature type="domain" description="Glycosyltransferase 2-like" evidence="5">
    <location>
        <begin position="21"/>
        <end position="150"/>
    </location>
</feature>
<dbReference type="PANTHER" id="PTHR43179:SF12">
    <property type="entry name" value="GALACTOFURANOSYLTRANSFERASE GLFT2"/>
    <property type="match status" value="1"/>
</dbReference>
<dbReference type="PANTHER" id="PTHR43179">
    <property type="entry name" value="RHAMNOSYLTRANSFERASE WBBL"/>
    <property type="match status" value="1"/>
</dbReference>
<dbReference type="GO" id="GO:0016757">
    <property type="term" value="F:glycosyltransferase activity"/>
    <property type="evidence" value="ECO:0007669"/>
    <property type="project" value="UniProtKB-KW"/>
</dbReference>
<dbReference type="RefSeq" id="WP_011735976.1">
    <property type="nucleotide sequence ID" value="NC_008609.1"/>
</dbReference>
<dbReference type="EMBL" id="CP000482">
    <property type="protein sequence ID" value="ABK99710.1"/>
    <property type="molecule type" value="Genomic_DNA"/>
</dbReference>
<dbReference type="KEGG" id="ppd:Ppro_2102"/>
<feature type="transmembrane region" description="Helical" evidence="4">
    <location>
        <begin position="445"/>
        <end position="467"/>
    </location>
</feature>
<dbReference type="Pfam" id="PF00535">
    <property type="entry name" value="Glycos_transf_2"/>
    <property type="match status" value="1"/>
</dbReference>
<keyword evidence="3 6" id="KW-0808">Transferase</keyword>
<accession>A1AQU0</accession>
<dbReference type="STRING" id="338966.Ppro_2102"/>
<dbReference type="HOGENOM" id="CLU_557632_0_0_7"/>
<evidence type="ECO:0000256" key="1">
    <source>
        <dbReference type="ARBA" id="ARBA00006739"/>
    </source>
</evidence>
<keyword evidence="7" id="KW-1185">Reference proteome</keyword>
<dbReference type="AlphaFoldDB" id="A1AQU0"/>
<dbReference type="InterPro" id="IPR001173">
    <property type="entry name" value="Glyco_trans_2-like"/>
</dbReference>
<dbReference type="Gene3D" id="3.90.550.10">
    <property type="entry name" value="Spore Coat Polysaccharide Biosynthesis Protein SpsA, Chain A"/>
    <property type="match status" value="1"/>
</dbReference>